<gene>
    <name evidence="2" type="ORF">BCF33_1033</name>
</gene>
<dbReference type="OrthoDB" id="5189031at2"/>
<feature type="transmembrane region" description="Helical" evidence="1">
    <location>
        <begin position="78"/>
        <end position="95"/>
    </location>
</feature>
<evidence type="ECO:0000313" key="2">
    <source>
        <dbReference type="EMBL" id="PRY95414.1"/>
    </source>
</evidence>
<name>A0A2T0X973_9RHOB</name>
<organism evidence="2 3">
    <name type="scientific">Hasllibacter halocynthiae</name>
    <dbReference type="NCBI Taxonomy" id="595589"/>
    <lineage>
        <taxon>Bacteria</taxon>
        <taxon>Pseudomonadati</taxon>
        <taxon>Pseudomonadota</taxon>
        <taxon>Alphaproteobacteria</taxon>
        <taxon>Rhodobacterales</taxon>
        <taxon>Roseobacteraceae</taxon>
        <taxon>Hasllibacter</taxon>
    </lineage>
</organism>
<dbReference type="AlphaFoldDB" id="A0A2T0X973"/>
<sequence>MTLRAALVLLLALAFAISPLFSDFSGFDPALYPVPQEDPPVQPAGIAFSIWSLIYLWLVIHGAFGLWRRREDPVWDAVRWPLIGSLAVGVPWLAVAGASAIWATAMIWAMLVLAVWALMRADRRDRWLLAPPIAIYAGWLTAASCVSVGLMLAGWGVTSETVAAWIGLALALTVAGLVQTAKPWAWEYGAAVVWALFWVVVKNAAGPLSVAVVAGLGALAVVALAWSTSRRAARTA</sequence>
<dbReference type="Gene3D" id="1.20.1260.100">
    <property type="entry name" value="TspO/MBR protein"/>
    <property type="match status" value="1"/>
</dbReference>
<dbReference type="InterPro" id="IPR038330">
    <property type="entry name" value="TspO/MBR-related_sf"/>
</dbReference>
<keyword evidence="1" id="KW-0472">Membrane</keyword>
<feature type="transmembrane region" description="Helical" evidence="1">
    <location>
        <begin position="101"/>
        <end position="121"/>
    </location>
</feature>
<feature type="transmembrane region" description="Helical" evidence="1">
    <location>
        <begin position="162"/>
        <end position="178"/>
    </location>
</feature>
<feature type="transmembrane region" description="Helical" evidence="1">
    <location>
        <begin position="207"/>
        <end position="226"/>
    </location>
</feature>
<proteinExistence type="predicted"/>
<evidence type="ECO:0000256" key="1">
    <source>
        <dbReference type="SAM" id="Phobius"/>
    </source>
</evidence>
<comment type="caution">
    <text evidence="2">The sequence shown here is derived from an EMBL/GenBank/DDBJ whole genome shotgun (WGS) entry which is preliminary data.</text>
</comment>
<feature type="transmembrane region" description="Helical" evidence="1">
    <location>
        <begin position="185"/>
        <end position="201"/>
    </location>
</feature>
<keyword evidence="3" id="KW-1185">Reference proteome</keyword>
<feature type="transmembrane region" description="Helical" evidence="1">
    <location>
        <begin position="133"/>
        <end position="156"/>
    </location>
</feature>
<protein>
    <recommendedName>
        <fullName evidence="4">TspO/MBR related protein</fullName>
    </recommendedName>
</protein>
<accession>A0A2T0X973</accession>
<evidence type="ECO:0000313" key="3">
    <source>
        <dbReference type="Proteomes" id="UP000238801"/>
    </source>
</evidence>
<dbReference type="Proteomes" id="UP000238801">
    <property type="component" value="Unassembled WGS sequence"/>
</dbReference>
<dbReference type="EMBL" id="PVTT01000001">
    <property type="protein sequence ID" value="PRY95414.1"/>
    <property type="molecule type" value="Genomic_DNA"/>
</dbReference>
<feature type="transmembrane region" description="Helical" evidence="1">
    <location>
        <begin position="46"/>
        <end position="66"/>
    </location>
</feature>
<keyword evidence="1" id="KW-1133">Transmembrane helix</keyword>
<dbReference type="RefSeq" id="WP_106159795.1">
    <property type="nucleotide sequence ID" value="NZ_PVTT01000001.1"/>
</dbReference>
<evidence type="ECO:0008006" key="4">
    <source>
        <dbReference type="Google" id="ProtNLM"/>
    </source>
</evidence>
<keyword evidence="1" id="KW-0812">Transmembrane</keyword>
<reference evidence="2 3" key="1">
    <citation type="submission" date="2018-03" db="EMBL/GenBank/DDBJ databases">
        <title>Genomic Encyclopedia of Archaeal and Bacterial Type Strains, Phase II (KMG-II): from individual species to whole genera.</title>
        <authorList>
            <person name="Goeker M."/>
        </authorList>
    </citation>
    <scope>NUCLEOTIDE SEQUENCE [LARGE SCALE GENOMIC DNA]</scope>
    <source>
        <strain evidence="2 3">DSM 29318</strain>
    </source>
</reference>